<organism evidence="2 3">
    <name type="scientific">Lojkania enalia</name>
    <dbReference type="NCBI Taxonomy" id="147567"/>
    <lineage>
        <taxon>Eukaryota</taxon>
        <taxon>Fungi</taxon>
        <taxon>Dikarya</taxon>
        <taxon>Ascomycota</taxon>
        <taxon>Pezizomycotina</taxon>
        <taxon>Dothideomycetes</taxon>
        <taxon>Pleosporomycetidae</taxon>
        <taxon>Pleosporales</taxon>
        <taxon>Pleosporales incertae sedis</taxon>
        <taxon>Lojkania</taxon>
    </lineage>
</organism>
<feature type="compositionally biased region" description="Basic residues" evidence="1">
    <location>
        <begin position="7"/>
        <end position="21"/>
    </location>
</feature>
<dbReference type="EMBL" id="ML986873">
    <property type="protein sequence ID" value="KAF2257704.1"/>
    <property type="molecule type" value="Genomic_DNA"/>
</dbReference>
<dbReference type="AlphaFoldDB" id="A0A9P4K1D3"/>
<dbReference type="Proteomes" id="UP000800093">
    <property type="component" value="Unassembled WGS sequence"/>
</dbReference>
<protein>
    <submittedName>
        <fullName evidence="2">Uncharacterized protein</fullName>
    </submittedName>
</protein>
<feature type="region of interest" description="Disordered" evidence="1">
    <location>
        <begin position="1"/>
        <end position="52"/>
    </location>
</feature>
<evidence type="ECO:0000256" key="1">
    <source>
        <dbReference type="SAM" id="MobiDB-lite"/>
    </source>
</evidence>
<sequence length="694" mass="76296">MSSASLHSRKSKKKAHGKVRGGKQSEAEQFEEARAAEMRQQQVEDRAESMVEVPPMKEVPAQGINGMGDAFTIPEELFTQIVQVRENLFDESDEPEFTLNELADSMVSLAASFRNAGIDWRLVTPPSILETFLKQCNKEPSNKYVIGSRTKLTDSLLEPLLEQTAVLREIPSILGLIGVNLSGLATCVESIQDVNLKIEKINTELGLASSAHKFPLEKLVQVGETESHKEKGQLLIQLRYLMNILGIPGVDVGPLKKMKQPPPETMAKLQKFALDAILGLENVPAIDPNRIKALKATDFHIGTDVNLKRENNEGSGLFVQQGATEQQVGQSAIAGQDVSSSGVPSFSHGPGEPSTSGNVPRRQNAESVEPEGPINGDYGDDPPVYSGTEEDHPQGSATVAYGKSRGGIYYINRIGPPAACIFVEADNPVKDGSDIDWDSPPAHLNVTNPNNRLGEKRLESGAYAYTKRHIAGIWGVSYKMDKNPFPELPVYEAMNQRNYENHNKTLSYGEKPLRFIGCHVCVGWRLPNGQIVKSWELRGALQASQRWKTEKANKAIYEVARDTYRKHEKWAGGSIRVSSREPSLVYARSQAEMGRAESLGLQYRGTPSRGATPANTQRTPIDRPEPSPVIPTTEIPRSPSPANPKSSGSGQSKADELRESFTKVYLNKFKCRDMTELPEEVQIKILTIVARALG</sequence>
<keyword evidence="3" id="KW-1185">Reference proteome</keyword>
<feature type="region of interest" description="Disordered" evidence="1">
    <location>
        <begin position="601"/>
        <end position="656"/>
    </location>
</feature>
<comment type="caution">
    <text evidence="2">The sequence shown here is derived from an EMBL/GenBank/DDBJ whole genome shotgun (WGS) entry which is preliminary data.</text>
</comment>
<gene>
    <name evidence="2" type="ORF">CC78DRAFT_599269</name>
</gene>
<dbReference type="OrthoDB" id="3795704at2759"/>
<proteinExistence type="predicted"/>
<evidence type="ECO:0000313" key="2">
    <source>
        <dbReference type="EMBL" id="KAF2257704.1"/>
    </source>
</evidence>
<feature type="compositionally biased region" description="Polar residues" evidence="1">
    <location>
        <begin position="643"/>
        <end position="652"/>
    </location>
</feature>
<feature type="compositionally biased region" description="Basic and acidic residues" evidence="1">
    <location>
        <begin position="23"/>
        <end position="49"/>
    </location>
</feature>
<name>A0A9P4K1D3_9PLEO</name>
<evidence type="ECO:0000313" key="3">
    <source>
        <dbReference type="Proteomes" id="UP000800093"/>
    </source>
</evidence>
<reference evidence="3" key="1">
    <citation type="journal article" date="2020" name="Stud. Mycol.">
        <title>101 Dothideomycetes genomes: A test case for predicting lifestyles and emergence of pathogens.</title>
        <authorList>
            <person name="Haridas S."/>
            <person name="Albert R."/>
            <person name="Binder M."/>
            <person name="Bloem J."/>
            <person name="LaButti K."/>
            <person name="Salamov A."/>
            <person name="Andreopoulos B."/>
            <person name="Baker S."/>
            <person name="Barry K."/>
            <person name="Bills G."/>
            <person name="Bluhm B."/>
            <person name="Cannon C."/>
            <person name="Castanera R."/>
            <person name="Culley D."/>
            <person name="Daum C."/>
            <person name="Ezra D."/>
            <person name="Gonzalez J."/>
            <person name="Henrissat B."/>
            <person name="Kuo A."/>
            <person name="Liang C."/>
            <person name="Lipzen A."/>
            <person name="Lutzoni F."/>
            <person name="Magnuson J."/>
            <person name="Mondo S."/>
            <person name="Nolan M."/>
            <person name="Ohm R."/>
            <person name="Pangilinan J."/>
            <person name="Park H.-J."/>
            <person name="Ramirez L."/>
            <person name="Alfaro M."/>
            <person name="Sun H."/>
            <person name="Tritt A."/>
            <person name="Yoshinaga Y."/>
            <person name="Zwiers L.-H."/>
            <person name="Turgeon B."/>
            <person name="Goodwin S."/>
            <person name="Spatafora J."/>
            <person name="Crous P."/>
            <person name="Grigoriev I."/>
        </authorList>
    </citation>
    <scope>NUCLEOTIDE SEQUENCE [LARGE SCALE GENOMIC DNA]</scope>
    <source>
        <strain evidence="3">CBS 304.66</strain>
    </source>
</reference>
<accession>A0A9P4K1D3</accession>
<feature type="region of interest" description="Disordered" evidence="1">
    <location>
        <begin position="328"/>
        <end position="399"/>
    </location>
</feature>